<accession>A0A1M6I6T1</accession>
<feature type="region of interest" description="Disordered" evidence="1">
    <location>
        <begin position="21"/>
        <end position="56"/>
    </location>
</feature>
<dbReference type="EMBL" id="FQYT01000017">
    <property type="protein sequence ID" value="SHJ30133.1"/>
    <property type="molecule type" value="Genomic_DNA"/>
</dbReference>
<protein>
    <submittedName>
        <fullName evidence="2">Uncharacterized protein</fullName>
    </submittedName>
</protein>
<dbReference type="STRING" id="1122934.SAMN02745691_01695"/>
<dbReference type="RefSeq" id="WP_073993989.1">
    <property type="nucleotide sequence ID" value="NZ_FQYT01000017.1"/>
</dbReference>
<reference evidence="2 3" key="1">
    <citation type="submission" date="2016-11" db="EMBL/GenBank/DDBJ databases">
        <authorList>
            <person name="Jaros S."/>
            <person name="Januszkiewicz K."/>
            <person name="Wedrychowicz H."/>
        </authorList>
    </citation>
    <scope>NUCLEOTIDE SEQUENCE [LARGE SCALE GENOMIC DNA]</scope>
    <source>
        <strain evidence="2 3">DSM 15970</strain>
    </source>
</reference>
<dbReference type="Proteomes" id="UP000184342">
    <property type="component" value="Unassembled WGS sequence"/>
</dbReference>
<proteinExistence type="predicted"/>
<organism evidence="2 3">
    <name type="scientific">Parasporobacterium paucivorans DSM 15970</name>
    <dbReference type="NCBI Taxonomy" id="1122934"/>
    <lineage>
        <taxon>Bacteria</taxon>
        <taxon>Bacillati</taxon>
        <taxon>Bacillota</taxon>
        <taxon>Clostridia</taxon>
        <taxon>Lachnospirales</taxon>
        <taxon>Lachnospiraceae</taxon>
        <taxon>Parasporobacterium</taxon>
    </lineage>
</organism>
<name>A0A1M6I6T1_9FIRM</name>
<dbReference type="AlphaFoldDB" id="A0A1M6I6T1"/>
<evidence type="ECO:0000313" key="2">
    <source>
        <dbReference type="EMBL" id="SHJ30133.1"/>
    </source>
</evidence>
<keyword evidence="3" id="KW-1185">Reference proteome</keyword>
<evidence type="ECO:0000256" key="1">
    <source>
        <dbReference type="SAM" id="MobiDB-lite"/>
    </source>
</evidence>
<evidence type="ECO:0000313" key="3">
    <source>
        <dbReference type="Proteomes" id="UP000184342"/>
    </source>
</evidence>
<dbReference type="OrthoDB" id="1841645at2"/>
<gene>
    <name evidence="2" type="ORF">SAMN02745691_01695</name>
</gene>
<sequence length="472" mass="52482">MSNVLNVSSAIPGYDNNIKNNPYTTVSPDLRSYTDPSRVAGPAGDNDAKGGQGAGPGLNYDSNYETFTQMLNASPQLTKVFARMLFGGLAGLVEAGMGDAFAGDIAKYMESLKMTEGEATELLKSQAEGSVRYRGAFFGLLRQVMNETSSIELKTRILDFVRRYGDMASGKHIQNSIQENLSDIERHMLSPDREQLKGMAGRLVYPAGPEGTGENVRMLKNEILPFLSRYIRKTHDMGRVRDAISLLAYNTARYENGDSQGVSHAFKKLLGYQAFARRFKGVDPDALMEGLAKMDFDREAGKNERVQNFLNVLQRGLSGEAGLENKQAFEDVLQALLLNESVYMPLLHLMAPMELEGKQLFSELWIDPDAEDTGNVLARDRKIRLLVKFDIKDVGYFDLVLFYQDGKADVQLFYPEKLASSRKMIETGVGAILAGNSIEARSLSLDVSRKPLQLQEVFPKLLERRNSVNVRV</sequence>